<dbReference type="EMBL" id="CP036267">
    <property type="protein sequence ID" value="QDT34152.1"/>
    <property type="molecule type" value="Genomic_DNA"/>
</dbReference>
<dbReference type="KEGG" id="tpol:Mal48_34120"/>
<evidence type="ECO:0000313" key="1">
    <source>
        <dbReference type="EMBL" id="QDT34152.1"/>
    </source>
</evidence>
<name>A0A517QR95_9PLAN</name>
<dbReference type="Proteomes" id="UP000315724">
    <property type="component" value="Chromosome"/>
</dbReference>
<accession>A0A517QR95</accession>
<gene>
    <name evidence="1" type="ORF">Mal48_34120</name>
</gene>
<organism evidence="1 2">
    <name type="scientific">Thalassoglobus polymorphus</name>
    <dbReference type="NCBI Taxonomy" id="2527994"/>
    <lineage>
        <taxon>Bacteria</taxon>
        <taxon>Pseudomonadati</taxon>
        <taxon>Planctomycetota</taxon>
        <taxon>Planctomycetia</taxon>
        <taxon>Planctomycetales</taxon>
        <taxon>Planctomycetaceae</taxon>
        <taxon>Thalassoglobus</taxon>
    </lineage>
</organism>
<reference evidence="1 2" key="1">
    <citation type="submission" date="2019-02" db="EMBL/GenBank/DDBJ databases">
        <title>Deep-cultivation of Planctomycetes and their phenomic and genomic characterization uncovers novel biology.</title>
        <authorList>
            <person name="Wiegand S."/>
            <person name="Jogler M."/>
            <person name="Boedeker C."/>
            <person name="Pinto D."/>
            <person name="Vollmers J."/>
            <person name="Rivas-Marin E."/>
            <person name="Kohn T."/>
            <person name="Peeters S.H."/>
            <person name="Heuer A."/>
            <person name="Rast P."/>
            <person name="Oberbeckmann S."/>
            <person name="Bunk B."/>
            <person name="Jeske O."/>
            <person name="Meyerdierks A."/>
            <person name="Storesund J.E."/>
            <person name="Kallscheuer N."/>
            <person name="Luecker S."/>
            <person name="Lage O.M."/>
            <person name="Pohl T."/>
            <person name="Merkel B.J."/>
            <person name="Hornburger P."/>
            <person name="Mueller R.-W."/>
            <person name="Bruemmer F."/>
            <person name="Labrenz M."/>
            <person name="Spormann A.M."/>
            <person name="Op den Camp H."/>
            <person name="Overmann J."/>
            <person name="Amann R."/>
            <person name="Jetten M.S.M."/>
            <person name="Mascher T."/>
            <person name="Medema M.H."/>
            <person name="Devos D.P."/>
            <person name="Kaster A.-K."/>
            <person name="Ovreas L."/>
            <person name="Rohde M."/>
            <person name="Galperin M.Y."/>
            <person name="Jogler C."/>
        </authorList>
    </citation>
    <scope>NUCLEOTIDE SEQUENCE [LARGE SCALE GENOMIC DNA]</scope>
    <source>
        <strain evidence="1 2">Mal48</strain>
    </source>
</reference>
<sequence>MIFGEQLRGLSALESTARLLSKEMIQKIEVGILATELIQGESDMNKGLHTKHAANKDFFDRNRGAVGGEPI</sequence>
<dbReference type="AlphaFoldDB" id="A0A517QR95"/>
<keyword evidence="2" id="KW-1185">Reference proteome</keyword>
<protein>
    <submittedName>
        <fullName evidence="1">Uncharacterized protein</fullName>
    </submittedName>
</protein>
<proteinExistence type="predicted"/>
<evidence type="ECO:0000313" key="2">
    <source>
        <dbReference type="Proteomes" id="UP000315724"/>
    </source>
</evidence>